<dbReference type="InterPro" id="IPR044730">
    <property type="entry name" value="RNase_H-like_dom_plant"/>
</dbReference>
<dbReference type="GO" id="GO:0003676">
    <property type="term" value="F:nucleic acid binding"/>
    <property type="evidence" value="ECO:0007669"/>
    <property type="project" value="InterPro"/>
</dbReference>
<dbReference type="InterPro" id="IPR002156">
    <property type="entry name" value="RNaseH_domain"/>
</dbReference>
<evidence type="ECO:0000259" key="2">
    <source>
        <dbReference type="Pfam" id="PF13456"/>
    </source>
</evidence>
<feature type="compositionally biased region" description="Basic and acidic residues" evidence="1">
    <location>
        <begin position="83"/>
        <end position="120"/>
    </location>
</feature>
<feature type="compositionally biased region" description="Basic and acidic residues" evidence="1">
    <location>
        <begin position="28"/>
        <end position="41"/>
    </location>
</feature>
<evidence type="ECO:0000256" key="1">
    <source>
        <dbReference type="SAM" id="MobiDB-lite"/>
    </source>
</evidence>
<dbReference type="Proteomes" id="UP001281410">
    <property type="component" value="Unassembled WGS sequence"/>
</dbReference>
<evidence type="ECO:0000313" key="4">
    <source>
        <dbReference type="Proteomes" id="UP001281410"/>
    </source>
</evidence>
<protein>
    <recommendedName>
        <fullName evidence="2">RNase H type-1 domain-containing protein</fullName>
    </recommendedName>
</protein>
<proteinExistence type="predicted"/>
<feature type="region of interest" description="Disordered" evidence="1">
    <location>
        <begin position="28"/>
        <end position="127"/>
    </location>
</feature>
<feature type="compositionally biased region" description="Basic and acidic residues" evidence="1">
    <location>
        <begin position="52"/>
        <end position="63"/>
    </location>
</feature>
<feature type="compositionally biased region" description="Basic residues" evidence="1">
    <location>
        <begin position="175"/>
        <end position="186"/>
    </location>
</feature>
<organism evidence="3 4">
    <name type="scientific">Dipteronia sinensis</name>
    <dbReference type="NCBI Taxonomy" id="43782"/>
    <lineage>
        <taxon>Eukaryota</taxon>
        <taxon>Viridiplantae</taxon>
        <taxon>Streptophyta</taxon>
        <taxon>Embryophyta</taxon>
        <taxon>Tracheophyta</taxon>
        <taxon>Spermatophyta</taxon>
        <taxon>Magnoliopsida</taxon>
        <taxon>eudicotyledons</taxon>
        <taxon>Gunneridae</taxon>
        <taxon>Pentapetalae</taxon>
        <taxon>rosids</taxon>
        <taxon>malvids</taxon>
        <taxon>Sapindales</taxon>
        <taxon>Sapindaceae</taxon>
        <taxon>Hippocastanoideae</taxon>
        <taxon>Acereae</taxon>
        <taxon>Dipteronia</taxon>
    </lineage>
</organism>
<dbReference type="GO" id="GO:0004523">
    <property type="term" value="F:RNA-DNA hybrid ribonuclease activity"/>
    <property type="evidence" value="ECO:0007669"/>
    <property type="project" value="InterPro"/>
</dbReference>
<dbReference type="EMBL" id="JANJYJ010000006">
    <property type="protein sequence ID" value="KAK3204777.1"/>
    <property type="molecule type" value="Genomic_DNA"/>
</dbReference>
<dbReference type="InterPro" id="IPR053151">
    <property type="entry name" value="RNase_H-like"/>
</dbReference>
<dbReference type="PANTHER" id="PTHR47723">
    <property type="entry name" value="OS05G0353850 PROTEIN"/>
    <property type="match status" value="1"/>
</dbReference>
<name>A0AAE0E1Y1_9ROSI</name>
<feature type="region of interest" description="Disordered" evidence="1">
    <location>
        <begin position="164"/>
        <end position="191"/>
    </location>
</feature>
<reference evidence="3" key="1">
    <citation type="journal article" date="2023" name="Plant J.">
        <title>Genome sequences and population genomics provide insights into the demographic history, inbreeding, and mutation load of two 'living fossil' tree species of Dipteronia.</title>
        <authorList>
            <person name="Feng Y."/>
            <person name="Comes H.P."/>
            <person name="Chen J."/>
            <person name="Zhu S."/>
            <person name="Lu R."/>
            <person name="Zhang X."/>
            <person name="Li P."/>
            <person name="Qiu J."/>
            <person name="Olsen K.M."/>
            <person name="Qiu Y."/>
        </authorList>
    </citation>
    <scope>NUCLEOTIDE SEQUENCE</scope>
    <source>
        <strain evidence="3">NBL</strain>
    </source>
</reference>
<dbReference type="CDD" id="cd06222">
    <property type="entry name" value="RNase_H_like"/>
    <property type="match status" value="1"/>
</dbReference>
<accession>A0AAE0E1Y1</accession>
<comment type="caution">
    <text evidence="3">The sequence shown here is derived from an EMBL/GenBank/DDBJ whole genome shotgun (WGS) entry which is preliminary data.</text>
</comment>
<evidence type="ECO:0000313" key="3">
    <source>
        <dbReference type="EMBL" id="KAK3204777.1"/>
    </source>
</evidence>
<sequence length="553" mass="61162">MENECSRFSFSSEMGNATKYGAWMKAAAPERPKPYSQRREFQANIVKQTTPGERDSLNNEANRKRQVLTVAGAKTTKQSGRGEGGETGDHPEGESEENRGVRVGAHRRENNIGESKDKRTTSPGRVSARIWRRAARKAQAPTLLAGVSSPIKWIMAASHNVKLKNRISSPSPNGKKQRGKSPKTSRKLSGCARKLEAWSKDKFGSLGKLITSKRAELESLVSRAREAGVSKDITRVESELDNLLSKEEIYWKQRSRADWLATGDRNSRYFHRKASVRKKSNWIEMLEDVDGRKFTNEANISGAARRYFEALFTSSTPSGEDLESCLEMIKIEVWSLSPFWGSIVKFKGLGCVDVLRGLASCFKKEALESVCMILRGLWQARNDAVYKNRKCLPEANLVEGVLGFLKDFQSSCCALQARHVAVKPSISWSPPQAGMLKLNSDASVRQGSHRCRVGAVIRDDKGWVVAAVSKSLDGNFSPEIGELVALREGLLLARGLKLKISCVELDACNVVAMVSSGAEIDSGLIVWVCVARVFGGDDGGEKMIECLREIRFE</sequence>
<gene>
    <name evidence="3" type="ORF">Dsin_018823</name>
</gene>
<dbReference type="PANTHER" id="PTHR47723:SF19">
    <property type="entry name" value="POLYNUCLEOTIDYL TRANSFERASE, RIBONUCLEASE H-LIKE SUPERFAMILY PROTEIN"/>
    <property type="match status" value="1"/>
</dbReference>
<dbReference type="AlphaFoldDB" id="A0AAE0E1Y1"/>
<feature type="domain" description="RNase H type-1" evidence="2">
    <location>
        <begin position="439"/>
        <end position="522"/>
    </location>
</feature>
<keyword evidence="4" id="KW-1185">Reference proteome</keyword>
<dbReference type="Pfam" id="PF13456">
    <property type="entry name" value="RVT_3"/>
    <property type="match status" value="1"/>
</dbReference>